<reference evidence="7" key="1">
    <citation type="journal article" date="2020" name="Nature">
        <title>Giant virus diversity and host interactions through global metagenomics.</title>
        <authorList>
            <person name="Schulz F."/>
            <person name="Roux S."/>
            <person name="Paez-Espino D."/>
            <person name="Jungbluth S."/>
            <person name="Walsh D.A."/>
            <person name="Denef V.J."/>
            <person name="McMahon K.D."/>
            <person name="Konstantinidis K.T."/>
            <person name="Eloe-Fadrosh E.A."/>
            <person name="Kyrpides N.C."/>
            <person name="Woyke T."/>
        </authorList>
    </citation>
    <scope>NUCLEOTIDE SEQUENCE</scope>
    <source>
        <strain evidence="7">GVMAG-M-3300023174-111</strain>
    </source>
</reference>
<organism evidence="7">
    <name type="scientific">viral metagenome</name>
    <dbReference type="NCBI Taxonomy" id="1070528"/>
    <lineage>
        <taxon>unclassified sequences</taxon>
        <taxon>metagenomes</taxon>
        <taxon>organismal metagenomes</taxon>
    </lineage>
</organism>
<sequence length="1292" mass="146559">MNISLDLLERKVLPNKQEEIRINFAPLQNVAKEQDDVPTMENTPVRKRQAISILDKRKQSTVDRAEILKKLQENKMMTTRSDLVTTSNVPTTQEEEPELSMAKPSAVPIPTKRKLVIREAKAEAETTGENLDEDQDYKDLLELVKKQEPVEDVLEEPEKEALPEEPIKIKIKRPRKKAAEVETEGPVDITTAVIRTQKVVDRLPKEREKVIIKASEYYMNNRKFFIQKLTSLFNPYSRDIIADSTTASCDSRSQSSEFDLLTHQKIVRDYLNLYTPYRGLLLYHGLGSGKTCTSIAIAEGMKSNKRVFVLTPASLKMNFFSEMKKCGDSLYKKNQFWEFVEIDGNPEYVGILSRALSLSTEYIRKHKGAWLVNVNKKANYTELTSIQQTALDKQLDEMIRTKYTDINYNGLNRRKIDALTGSGTMNPFDNSVVIIDEAHNLVSRIVNKINKPDSISYILYDCLMKATNAKVVLLTGTPIINYPNEIGILYNILRGYIKTWSMTINVKTTETINTDTITSMLADAGLKTYDFIEYTGNVLTITRNPFGFINTNIKTRKKAVEISNSGSQMTNPVKQGKVTLKLKEPLIKKKGGTKKNREHLPFFNRLVERIMGPNNQDINEEDINEEDDVAYKNARIGANFDNNPYKGGGHVQPTVIGGKRSEPTVIGGKRIEPTVIGGNRSEATVIGGGKAFDEYTGVTLDETGNMSDQTFIGTVVNILRKNNLDVPQATIEVNYFKALPDNSDQFFASFVNTETDEAQNLNLFQRRILGLTSYFRSAQEQLLPSYVKTSENDIYHVVRCPMSDHQFGIYSKIRKEEADREKANKKRRLKQTADDLYTISSTYRIFSRAACNFTFPNGIERPIPNVKENEDLSETTFDVVPVRERVEVDEFGGIGEEEEAEMAKEEMTEADTKTYIKRIEKAMEDINVLEDGTSTSKYLSIESLQTLSPKFASIMENILSEENEGLHLLYSHFRTIEGIGVLRLILLANGFAEFKLTNGANGWEIVENEEDSGKPRFALYTGTENVEEKEIIRNVFNGAWDFIPTAIATKLRETSTNNMYGEAIKLLMITSSGAEGINLKNTRFVHIVEPYWHMVRVEQVVGRARRICSHQDLPEDMRTVKVFLYISVLSEEQKVDEKNIGLRVRDVSRVDKKTPVTTDETLYEIASLKQRINNQILQAVKESAIDCNLYTSTRSSEEPLVCYGFGKVSTNAFATHPIFEKDRDSVVEGLDMKTVKMRAVRIKIGDENYALNEATMEVYDLESYNRAKVSGTEPILVGRLENDKGQYRLVKL</sequence>
<proteinExistence type="predicted"/>
<protein>
    <recommendedName>
        <fullName evidence="6">Helicase ATP-binding domain-containing protein</fullName>
    </recommendedName>
</protein>
<dbReference type="GO" id="GO:0005524">
    <property type="term" value="F:ATP binding"/>
    <property type="evidence" value="ECO:0007669"/>
    <property type="project" value="UniProtKB-KW"/>
</dbReference>
<keyword evidence="3" id="KW-0347">Helicase</keyword>
<feature type="domain" description="Helicase ATP-binding" evidence="6">
    <location>
        <begin position="256"/>
        <end position="500"/>
    </location>
</feature>
<keyword evidence="4" id="KW-0067">ATP-binding</keyword>
<evidence type="ECO:0000256" key="1">
    <source>
        <dbReference type="ARBA" id="ARBA00022741"/>
    </source>
</evidence>
<dbReference type="PANTHER" id="PTHR45766:SF3">
    <property type="entry name" value="DNA ANNEALING HELICASE AND ENDONUCLEASE ZRANB3"/>
    <property type="match status" value="1"/>
</dbReference>
<dbReference type="GO" id="GO:0016787">
    <property type="term" value="F:hydrolase activity"/>
    <property type="evidence" value="ECO:0007669"/>
    <property type="project" value="UniProtKB-KW"/>
</dbReference>
<feature type="region of interest" description="Disordered" evidence="5">
    <location>
        <begin position="643"/>
        <end position="664"/>
    </location>
</feature>
<dbReference type="GO" id="GO:0031297">
    <property type="term" value="P:replication fork processing"/>
    <property type="evidence" value="ECO:0007669"/>
    <property type="project" value="TreeGrafter"/>
</dbReference>
<dbReference type="InterPro" id="IPR006935">
    <property type="entry name" value="Helicase/UvrB_N"/>
</dbReference>
<dbReference type="InterPro" id="IPR002464">
    <property type="entry name" value="DNA/RNA_helicase_DEAH_CS"/>
</dbReference>
<name>A0A6C0D5I1_9ZZZZ</name>
<dbReference type="InterPro" id="IPR001650">
    <property type="entry name" value="Helicase_C-like"/>
</dbReference>
<keyword evidence="1" id="KW-0547">Nucleotide-binding</keyword>
<dbReference type="GO" id="GO:0006281">
    <property type="term" value="P:DNA repair"/>
    <property type="evidence" value="ECO:0007669"/>
    <property type="project" value="TreeGrafter"/>
</dbReference>
<evidence type="ECO:0000256" key="3">
    <source>
        <dbReference type="ARBA" id="ARBA00022806"/>
    </source>
</evidence>
<dbReference type="Gene3D" id="3.40.50.300">
    <property type="entry name" value="P-loop containing nucleotide triphosphate hydrolases"/>
    <property type="match status" value="2"/>
</dbReference>
<dbReference type="GO" id="GO:0043596">
    <property type="term" value="C:nuclear replication fork"/>
    <property type="evidence" value="ECO:0007669"/>
    <property type="project" value="TreeGrafter"/>
</dbReference>
<dbReference type="InterPro" id="IPR027417">
    <property type="entry name" value="P-loop_NTPase"/>
</dbReference>
<feature type="compositionally biased region" description="Polar residues" evidence="5">
    <location>
        <begin position="83"/>
        <end position="92"/>
    </location>
</feature>
<dbReference type="InterPro" id="IPR014001">
    <property type="entry name" value="Helicase_ATP-bd"/>
</dbReference>
<evidence type="ECO:0000313" key="7">
    <source>
        <dbReference type="EMBL" id="QHT10965.1"/>
    </source>
</evidence>
<keyword evidence="2" id="KW-0378">Hydrolase</keyword>
<dbReference type="Pfam" id="PF00271">
    <property type="entry name" value="Helicase_C"/>
    <property type="match status" value="1"/>
</dbReference>
<evidence type="ECO:0000256" key="5">
    <source>
        <dbReference type="SAM" id="MobiDB-lite"/>
    </source>
</evidence>
<dbReference type="Pfam" id="PF04851">
    <property type="entry name" value="ResIII"/>
    <property type="match status" value="1"/>
</dbReference>
<dbReference type="PANTHER" id="PTHR45766">
    <property type="entry name" value="DNA ANNEALING HELICASE AND ENDONUCLEASE ZRANB3 FAMILY MEMBER"/>
    <property type="match status" value="1"/>
</dbReference>
<dbReference type="PROSITE" id="PS00690">
    <property type="entry name" value="DEAH_ATP_HELICASE"/>
    <property type="match status" value="1"/>
</dbReference>
<evidence type="ECO:0000259" key="6">
    <source>
        <dbReference type="SMART" id="SM00487"/>
    </source>
</evidence>
<dbReference type="GO" id="GO:0003677">
    <property type="term" value="F:DNA binding"/>
    <property type="evidence" value="ECO:0007669"/>
    <property type="project" value="InterPro"/>
</dbReference>
<dbReference type="SUPFAM" id="SSF52540">
    <property type="entry name" value="P-loop containing nucleoside triphosphate hydrolases"/>
    <property type="match status" value="2"/>
</dbReference>
<dbReference type="SMART" id="SM00487">
    <property type="entry name" value="DEXDc"/>
    <property type="match status" value="1"/>
</dbReference>
<evidence type="ECO:0000256" key="2">
    <source>
        <dbReference type="ARBA" id="ARBA00022801"/>
    </source>
</evidence>
<dbReference type="GO" id="GO:0004386">
    <property type="term" value="F:helicase activity"/>
    <property type="evidence" value="ECO:0007669"/>
    <property type="project" value="UniProtKB-KW"/>
</dbReference>
<feature type="region of interest" description="Disordered" evidence="5">
    <location>
        <begin position="83"/>
        <end position="103"/>
    </location>
</feature>
<dbReference type="EMBL" id="MN739530">
    <property type="protein sequence ID" value="QHT10965.1"/>
    <property type="molecule type" value="Genomic_DNA"/>
</dbReference>
<dbReference type="GO" id="GO:0004520">
    <property type="term" value="F:DNA endonuclease activity"/>
    <property type="evidence" value="ECO:0007669"/>
    <property type="project" value="TreeGrafter"/>
</dbReference>
<evidence type="ECO:0000256" key="4">
    <source>
        <dbReference type="ARBA" id="ARBA00022840"/>
    </source>
</evidence>
<accession>A0A6C0D5I1</accession>